<dbReference type="PANTHER" id="PTHR11070:SF2">
    <property type="entry name" value="ATP-DEPENDENT DNA HELICASE SRS2"/>
    <property type="match status" value="1"/>
</dbReference>
<evidence type="ECO:0000256" key="5">
    <source>
        <dbReference type="ARBA" id="ARBA00022806"/>
    </source>
</evidence>
<comment type="catalytic activity">
    <reaction evidence="13">
        <text>ATP + H2O = ADP + phosphate + H(+)</text>
        <dbReference type="Rhea" id="RHEA:13065"/>
        <dbReference type="ChEBI" id="CHEBI:15377"/>
        <dbReference type="ChEBI" id="CHEBI:15378"/>
        <dbReference type="ChEBI" id="CHEBI:30616"/>
        <dbReference type="ChEBI" id="CHEBI:43474"/>
        <dbReference type="ChEBI" id="CHEBI:456216"/>
        <dbReference type="EC" id="5.6.2.4"/>
    </reaction>
</comment>
<evidence type="ECO:0000256" key="6">
    <source>
        <dbReference type="ARBA" id="ARBA00022839"/>
    </source>
</evidence>
<dbReference type="InterPro" id="IPR038726">
    <property type="entry name" value="PDDEXK_AddAB-type"/>
</dbReference>
<comment type="catalytic activity">
    <reaction evidence="11">
        <text>Couples ATP hydrolysis with the unwinding of duplex DNA by translocating in the 3'-5' direction.</text>
        <dbReference type="EC" id="5.6.2.4"/>
    </reaction>
</comment>
<keyword evidence="8" id="KW-0238">DNA-binding</keyword>
<evidence type="ECO:0000256" key="10">
    <source>
        <dbReference type="ARBA" id="ARBA00023235"/>
    </source>
</evidence>
<keyword evidence="2 14" id="KW-0547">Nucleotide-binding</keyword>
<dbReference type="InterPro" id="IPR011604">
    <property type="entry name" value="PDDEXK-like_dom_sf"/>
</dbReference>
<evidence type="ECO:0000256" key="11">
    <source>
        <dbReference type="ARBA" id="ARBA00034617"/>
    </source>
</evidence>
<dbReference type="GO" id="GO:0043138">
    <property type="term" value="F:3'-5' DNA helicase activity"/>
    <property type="evidence" value="ECO:0007669"/>
    <property type="project" value="UniProtKB-EC"/>
</dbReference>
<dbReference type="Proteomes" id="UP000005868">
    <property type="component" value="Chromosome"/>
</dbReference>
<keyword evidence="5 14" id="KW-0347">Helicase</keyword>
<evidence type="ECO:0000256" key="12">
    <source>
        <dbReference type="ARBA" id="ARBA00034808"/>
    </source>
</evidence>
<gene>
    <name evidence="17" type="ordered locus">Tlie_0318</name>
</gene>
<keyword evidence="18" id="KW-1185">Reference proteome</keyword>
<dbReference type="EC" id="5.6.2.4" evidence="12"/>
<dbReference type="Pfam" id="PF12705">
    <property type="entry name" value="PDDEXK_1"/>
    <property type="match status" value="1"/>
</dbReference>
<keyword evidence="1" id="KW-0540">Nuclease</keyword>
<dbReference type="InterPro" id="IPR014016">
    <property type="entry name" value="UvrD-like_ATP-bd"/>
</dbReference>
<feature type="domain" description="UvrD-like helicase ATP-binding" evidence="15">
    <location>
        <begin position="20"/>
        <end position="485"/>
    </location>
</feature>
<organism evidence="17 18">
    <name type="scientific">Thermovirga lienii (strain ATCC BAA-1197 / DSM 17291 / Cas60314)</name>
    <dbReference type="NCBI Taxonomy" id="580340"/>
    <lineage>
        <taxon>Bacteria</taxon>
        <taxon>Thermotogati</taxon>
        <taxon>Synergistota</taxon>
        <taxon>Synergistia</taxon>
        <taxon>Synergistales</taxon>
        <taxon>Thermovirgaceae</taxon>
        <taxon>Thermovirga</taxon>
    </lineage>
</organism>
<keyword evidence="9" id="KW-0234">DNA repair</keyword>
<evidence type="ECO:0000256" key="8">
    <source>
        <dbReference type="ARBA" id="ARBA00023125"/>
    </source>
</evidence>
<dbReference type="PROSITE" id="PS51198">
    <property type="entry name" value="UVRD_HELICASE_ATP_BIND"/>
    <property type="match status" value="1"/>
</dbReference>
<accession>G7V6U7</accession>
<dbReference type="InterPro" id="IPR014017">
    <property type="entry name" value="DNA_helicase_UvrD-like_C"/>
</dbReference>
<evidence type="ECO:0000256" key="7">
    <source>
        <dbReference type="ARBA" id="ARBA00022840"/>
    </source>
</evidence>
<sequence length="1216" mass="139326">MSKKTSDKRTLLFNYLKDKEGLEEKQLEAVTSEEKLIAVSAGAGSGKTLTLAWRFIWLVSVLEVPLNSILTITFTEKAAAEMKERIEKILKRLVLDLPAMSDTFNDIIDRMDDAYISTIHAFAMRVMKESGLFLDLDPNARIITNAENASLWLTIERALDYQEEEVLLDQLPKEWKERAQKILSSSELEDLLNTFGAKTISESAEKFISSYASRGYSPEDVWSMAENMEAEDDKIKALLLERLLGEWQEAQSLWIEELIPHIKGQTNLDKEKAKFSQRLLWLHNKWKEPIDETNAPDFIMDLFGNEGPLRALQNGKVKKAADEFLKETLGLSLKEFRDGNTGWFQAASFIKEGVPHEEKRARMTLIKVFSVLWKYVERARYNRGTLSFDDLIRFALWALDRDERYAKKFAHILVDEFQDTDGLQDLMLKAIRNKGDSTLFIVGDLQQSIYRFRHAQPKVFWEYIRESHSSSCAKSINLDISFRSRGAVMEKVNNMFSKIWPSTIAKDIQKPFMPLEAPKHHHWWQKRQKSTVEPFKLIIATSCPDKEDKEKIDQLRARALESLGHFIVQSVEGKKTIWDKDEKGNFILRSLRYRDFAILVPSRTQYDAIENVLIEKLGLPVYFEGNRSFYGRGETKDISFLLKALANPEDDLATASFLCSPLSGLPIEEASSLVKEHKKADNESCSLIFLFQRNHPEEWKAFERLRKVAKVKGASWALASLLEDGRILLAYPSWKRRRIAANLRKAIDVIREYETFVDPSLEGTAAYMERATYLESDLQEADILGENDDMIRVMTVHAAKGLEFPVVAVVGLENSSNKRNDSILPSKWLGVAISKLPEEWLPQKEQKLLSKDIHSLFESQEILEEQERLLYVACTRAKDSLILCGVSNLDDQGRLKPKKNSWLELILLRMEELMEEESVKILYSDQQNQGAQSPKQPEPSCSLGPIVTIEKKPLVEETFLENITASIYALYRFCPHAYRMKYRQGLDIAWESPTEDGRGGSDMGSLTHWILKDWDYSQESLDVLLPLDEAKKMERLKIIPPYLRPLYKESSTLKIIRAWLSKLAESPLASQVRASSKVMKELPFRVDLGGKTEMTGYMDLVFEDQGAFWIVDYKITAPQEASKALYKDQLLFYGTALWKMTQKPPKGLGIYHLPEGTLENVPFSLDLLEEEAQKIQEVASLGCWGPFTPNETNCSICPWRGSCTALAFTMRKEELS</sequence>
<dbReference type="InterPro" id="IPR027417">
    <property type="entry name" value="P-loop_NTPase"/>
</dbReference>
<dbReference type="GO" id="GO:0016887">
    <property type="term" value="F:ATP hydrolysis activity"/>
    <property type="evidence" value="ECO:0007669"/>
    <property type="project" value="RHEA"/>
</dbReference>
<dbReference type="Gene3D" id="3.40.50.300">
    <property type="entry name" value="P-loop containing nucleotide triphosphate hydrolases"/>
    <property type="match status" value="4"/>
</dbReference>
<dbReference type="OrthoDB" id="9810135at2"/>
<dbReference type="Pfam" id="PF00580">
    <property type="entry name" value="UvrD-helicase"/>
    <property type="match status" value="1"/>
</dbReference>
<dbReference type="InterPro" id="IPR011335">
    <property type="entry name" value="Restrct_endonuc-II-like"/>
</dbReference>
<keyword evidence="4 14" id="KW-0378">Hydrolase</keyword>
<dbReference type="STRING" id="580340.Tlie_0318"/>
<dbReference type="Gene3D" id="3.90.320.10">
    <property type="match status" value="1"/>
</dbReference>
<keyword evidence="10" id="KW-0413">Isomerase</keyword>
<dbReference type="KEGG" id="tli:Tlie_0318"/>
<evidence type="ECO:0000256" key="2">
    <source>
        <dbReference type="ARBA" id="ARBA00022741"/>
    </source>
</evidence>
<dbReference type="GO" id="GO:0004527">
    <property type="term" value="F:exonuclease activity"/>
    <property type="evidence" value="ECO:0007669"/>
    <property type="project" value="UniProtKB-KW"/>
</dbReference>
<dbReference type="GO" id="GO:0005524">
    <property type="term" value="F:ATP binding"/>
    <property type="evidence" value="ECO:0007669"/>
    <property type="project" value="UniProtKB-UniRule"/>
</dbReference>
<evidence type="ECO:0000256" key="4">
    <source>
        <dbReference type="ARBA" id="ARBA00022801"/>
    </source>
</evidence>
<dbReference type="PROSITE" id="PS51217">
    <property type="entry name" value="UVRD_HELICASE_CTER"/>
    <property type="match status" value="1"/>
</dbReference>
<proteinExistence type="predicted"/>
<dbReference type="EMBL" id="CP003096">
    <property type="protein sequence ID" value="AER66056.1"/>
    <property type="molecule type" value="Genomic_DNA"/>
</dbReference>
<dbReference type="HOGENOM" id="CLU_001114_1_3_0"/>
<dbReference type="GO" id="GO:0000725">
    <property type="term" value="P:recombinational repair"/>
    <property type="evidence" value="ECO:0007669"/>
    <property type="project" value="TreeGrafter"/>
</dbReference>
<dbReference type="SUPFAM" id="SSF52980">
    <property type="entry name" value="Restriction endonuclease-like"/>
    <property type="match status" value="1"/>
</dbReference>
<evidence type="ECO:0000256" key="13">
    <source>
        <dbReference type="ARBA" id="ARBA00048988"/>
    </source>
</evidence>
<evidence type="ECO:0000256" key="3">
    <source>
        <dbReference type="ARBA" id="ARBA00022763"/>
    </source>
</evidence>
<dbReference type="SUPFAM" id="SSF52540">
    <property type="entry name" value="P-loop containing nucleoside triphosphate hydrolases"/>
    <property type="match status" value="1"/>
</dbReference>
<evidence type="ECO:0000259" key="16">
    <source>
        <dbReference type="PROSITE" id="PS51217"/>
    </source>
</evidence>
<reference evidence="17 18" key="2">
    <citation type="journal article" date="2012" name="Stand. Genomic Sci.">
        <title>Genome sequence of the moderately thermophilic, amino-acid-degrading and sulfur-reducing bacterium Thermovirga lienii type strain (Cas60314(T)).</title>
        <authorList>
            <person name="Goker M."/>
            <person name="Saunders E."/>
            <person name="Lapidus A."/>
            <person name="Nolan M."/>
            <person name="Lucas S."/>
            <person name="Hammon N."/>
            <person name="Deshpande S."/>
            <person name="Cheng J.F."/>
            <person name="Han C."/>
            <person name="Tapia R."/>
            <person name="Goodwin L.A."/>
            <person name="Pitluck S."/>
            <person name="Liolios K."/>
            <person name="Mavromatis K."/>
            <person name="Pagani I."/>
            <person name="Ivanova N."/>
            <person name="Mikhailova N."/>
            <person name="Pati A."/>
            <person name="Chen A."/>
            <person name="Palaniappan K."/>
            <person name="Land M."/>
            <person name="Chang Y.J."/>
            <person name="Jeffries C.D."/>
            <person name="Brambilla E.M."/>
            <person name="Rohde M."/>
            <person name="Spring S."/>
            <person name="Detter J.C."/>
            <person name="Woyke T."/>
            <person name="Bristow J."/>
            <person name="Eisen J.A."/>
            <person name="Markowitz V."/>
            <person name="Hugenholtz P."/>
            <person name="Kyrpides N.C."/>
            <person name="Klenk H.P."/>
        </authorList>
    </citation>
    <scope>NUCLEOTIDE SEQUENCE [LARGE SCALE GENOMIC DNA]</scope>
    <source>
        <strain evidence="18">ATCC BAA-1197 / DSM 17291 / Cas60314</strain>
    </source>
</reference>
<dbReference type="eggNOG" id="COG1074">
    <property type="taxonomic scope" value="Bacteria"/>
</dbReference>
<reference evidence="18" key="1">
    <citation type="submission" date="2011-10" db="EMBL/GenBank/DDBJ databases">
        <title>The complete genome of chromosome of Thermovirga lienii DSM 17291.</title>
        <authorList>
            <consortium name="US DOE Joint Genome Institute (JGI-PGF)"/>
            <person name="Lucas S."/>
            <person name="Copeland A."/>
            <person name="Lapidus A."/>
            <person name="Glavina del Rio T."/>
            <person name="Dalin E."/>
            <person name="Tice H."/>
            <person name="Bruce D."/>
            <person name="Goodwin L."/>
            <person name="Pitluck S."/>
            <person name="Peters L."/>
            <person name="Mikhailova N."/>
            <person name="Saunders E."/>
            <person name="Kyrpides N."/>
            <person name="Mavromatis K."/>
            <person name="Ivanova N."/>
            <person name="Last F.I."/>
            <person name="Brettin T."/>
            <person name="Detter J.C."/>
            <person name="Han C."/>
            <person name="Larimer F."/>
            <person name="Land M."/>
            <person name="Hauser L."/>
            <person name="Markowitz V."/>
            <person name="Cheng J.-F."/>
            <person name="Hugenholtz P."/>
            <person name="Woyke T."/>
            <person name="Wu D."/>
            <person name="Spring S."/>
            <person name="Schroeder M."/>
            <person name="Brambilla E.-M."/>
            <person name="Klenk H.-P."/>
            <person name="Eisen J.A."/>
        </authorList>
    </citation>
    <scope>NUCLEOTIDE SEQUENCE [LARGE SCALE GENOMIC DNA]</scope>
    <source>
        <strain evidence="18">ATCC BAA-1197 / DSM 17291 / Cas60314</strain>
    </source>
</reference>
<feature type="domain" description="UvrD-like helicase C-terminal" evidence="16">
    <location>
        <begin position="521"/>
        <end position="801"/>
    </location>
</feature>
<dbReference type="GO" id="GO:0003677">
    <property type="term" value="F:DNA binding"/>
    <property type="evidence" value="ECO:0007669"/>
    <property type="project" value="UniProtKB-KW"/>
</dbReference>
<dbReference type="InterPro" id="IPR000212">
    <property type="entry name" value="DNA_helicase_UvrD/REP"/>
</dbReference>
<evidence type="ECO:0000259" key="15">
    <source>
        <dbReference type="PROSITE" id="PS51198"/>
    </source>
</evidence>
<keyword evidence="7 14" id="KW-0067">ATP-binding</keyword>
<keyword evidence="3" id="KW-0227">DNA damage</keyword>
<evidence type="ECO:0000313" key="18">
    <source>
        <dbReference type="Proteomes" id="UP000005868"/>
    </source>
</evidence>
<evidence type="ECO:0000256" key="9">
    <source>
        <dbReference type="ARBA" id="ARBA00023204"/>
    </source>
</evidence>
<keyword evidence="6" id="KW-0269">Exonuclease</keyword>
<name>G7V6U7_THELD</name>
<evidence type="ECO:0000256" key="1">
    <source>
        <dbReference type="ARBA" id="ARBA00022722"/>
    </source>
</evidence>
<protein>
    <recommendedName>
        <fullName evidence="12">DNA 3'-5' helicase</fullName>
        <ecNumber evidence="12">5.6.2.4</ecNumber>
    </recommendedName>
</protein>
<dbReference type="Pfam" id="PF13361">
    <property type="entry name" value="UvrD_C"/>
    <property type="match status" value="1"/>
</dbReference>
<dbReference type="AlphaFoldDB" id="G7V6U7"/>
<feature type="binding site" evidence="14">
    <location>
        <begin position="41"/>
        <end position="48"/>
    </location>
    <ligand>
        <name>ATP</name>
        <dbReference type="ChEBI" id="CHEBI:30616"/>
    </ligand>
</feature>
<evidence type="ECO:0000313" key="17">
    <source>
        <dbReference type="EMBL" id="AER66056.1"/>
    </source>
</evidence>
<evidence type="ECO:0000256" key="14">
    <source>
        <dbReference type="PROSITE-ProRule" id="PRU00560"/>
    </source>
</evidence>
<dbReference type="PANTHER" id="PTHR11070">
    <property type="entry name" value="UVRD / RECB / PCRA DNA HELICASE FAMILY MEMBER"/>
    <property type="match status" value="1"/>
</dbReference>